<dbReference type="EMBL" id="JAQNDM010000002">
    <property type="protein sequence ID" value="MDC0712477.1"/>
    <property type="molecule type" value="Genomic_DNA"/>
</dbReference>
<gene>
    <name evidence="2" type="ORF">POL68_28705</name>
</gene>
<comment type="caution">
    <text evidence="2">The sequence shown here is derived from an EMBL/GenBank/DDBJ whole genome shotgun (WGS) entry which is preliminary data.</text>
</comment>
<proteinExistence type="predicted"/>
<feature type="compositionally biased region" description="Pro residues" evidence="1">
    <location>
        <begin position="41"/>
        <end position="61"/>
    </location>
</feature>
<dbReference type="Proteomes" id="UP001221838">
    <property type="component" value="Unassembled WGS sequence"/>
</dbReference>
<protein>
    <submittedName>
        <fullName evidence="2">Uncharacterized protein</fullName>
    </submittedName>
</protein>
<keyword evidence="3" id="KW-1185">Reference proteome</keyword>
<evidence type="ECO:0000256" key="1">
    <source>
        <dbReference type="SAM" id="MobiDB-lite"/>
    </source>
</evidence>
<organism evidence="2 3">
    <name type="scientific">Stigmatella ashevillensis</name>
    <dbReference type="NCBI Taxonomy" id="2995309"/>
    <lineage>
        <taxon>Bacteria</taxon>
        <taxon>Pseudomonadati</taxon>
        <taxon>Myxococcota</taxon>
        <taxon>Myxococcia</taxon>
        <taxon>Myxococcales</taxon>
        <taxon>Cystobacterineae</taxon>
        <taxon>Archangiaceae</taxon>
        <taxon>Stigmatella</taxon>
    </lineage>
</organism>
<feature type="compositionally biased region" description="Basic and acidic residues" evidence="1">
    <location>
        <begin position="86"/>
        <end position="124"/>
    </location>
</feature>
<feature type="compositionally biased region" description="Pro residues" evidence="1">
    <location>
        <begin position="68"/>
        <end position="85"/>
    </location>
</feature>
<name>A0ABT5DFQ8_9BACT</name>
<evidence type="ECO:0000313" key="3">
    <source>
        <dbReference type="Proteomes" id="UP001221838"/>
    </source>
</evidence>
<sequence>MKPPLYLFLPVAGAMVLVAAVVGTSLWPEAPLPEVSFASTPRPPPPPVPQAAPALPRPAPKPIAARPQPVPAPLPPPVAMPPPVEMPERRVEAPVPPRDEEPRQDAADSVRREPYSDQKERVVERPWMGRSMERIAQRLGEDEARLARERQEALSRGDDAEIQRLETRIELNRKRIGIMRNKFPAYFEEGKAPAPLQ</sequence>
<accession>A0ABT5DFQ8</accession>
<dbReference type="RefSeq" id="WP_272142607.1">
    <property type="nucleotide sequence ID" value="NZ_JAQNDM010000002.1"/>
</dbReference>
<reference evidence="2 3" key="1">
    <citation type="submission" date="2022-11" db="EMBL/GenBank/DDBJ databases">
        <title>Minimal conservation of predation-associated metabolite biosynthetic gene clusters underscores biosynthetic potential of Myxococcota including descriptions for ten novel species: Archangium lansinium sp. nov., Myxococcus landrumus sp. nov., Nannocystis bai.</title>
        <authorList>
            <person name="Ahearne A."/>
            <person name="Stevens C."/>
            <person name="Dowd S."/>
        </authorList>
    </citation>
    <scope>NUCLEOTIDE SEQUENCE [LARGE SCALE GENOMIC DNA]</scope>
    <source>
        <strain evidence="2 3">NCWAL01</strain>
    </source>
</reference>
<feature type="region of interest" description="Disordered" evidence="1">
    <location>
        <begin position="38"/>
        <end position="124"/>
    </location>
</feature>
<evidence type="ECO:0000313" key="2">
    <source>
        <dbReference type="EMBL" id="MDC0712477.1"/>
    </source>
</evidence>